<dbReference type="Pfam" id="PF21830">
    <property type="entry name" value="DUF6890"/>
    <property type="match status" value="1"/>
</dbReference>
<reference evidence="1 2" key="1">
    <citation type="submission" date="2019-05" db="EMBL/GenBank/DDBJ databases">
        <title>Complete genome sequence of Izhakiella calystegiae KSNA2, an endophyte isolated from beach morning glory (Calystegia soldanella).</title>
        <authorList>
            <person name="Jiang L."/>
            <person name="Jeong J.C."/>
            <person name="Kim C.Y."/>
            <person name="Kim D.H."/>
            <person name="Kim S.W."/>
            <person name="Lee j."/>
        </authorList>
    </citation>
    <scope>NUCLEOTIDE SEQUENCE [LARGE SCALE GENOMIC DNA]</scope>
    <source>
        <strain evidence="1 2">KSNA2</strain>
    </source>
</reference>
<dbReference type="EMBL" id="CP040428">
    <property type="protein sequence ID" value="QCT18482.1"/>
    <property type="molecule type" value="Genomic_DNA"/>
</dbReference>
<dbReference type="AlphaFoldDB" id="A0A4P8YJF5"/>
<evidence type="ECO:0000313" key="1">
    <source>
        <dbReference type="EMBL" id="QCT18482.1"/>
    </source>
</evidence>
<dbReference type="InterPro" id="IPR054184">
    <property type="entry name" value="DUF6890"/>
</dbReference>
<evidence type="ECO:0000313" key="2">
    <source>
        <dbReference type="Proteomes" id="UP000302163"/>
    </source>
</evidence>
<dbReference type="Proteomes" id="UP000302163">
    <property type="component" value="Chromosome"/>
</dbReference>
<sequence>MRAIENNGLEQYLTLRRYYLPGENDAPENLARAAWLDNRYWENFRIAVANGIALAIKGE</sequence>
<accession>A0A4P8YJF5</accession>
<proteinExistence type="predicted"/>
<name>A0A4P8YJF5_9ENTR</name>
<organism evidence="1 2">
    <name type="scientific">Jejubacter calystegiae</name>
    <dbReference type="NCBI Taxonomy" id="2579935"/>
    <lineage>
        <taxon>Bacteria</taxon>
        <taxon>Pseudomonadati</taxon>
        <taxon>Pseudomonadota</taxon>
        <taxon>Gammaproteobacteria</taxon>
        <taxon>Enterobacterales</taxon>
        <taxon>Enterobacteriaceae</taxon>
        <taxon>Jejubacter</taxon>
    </lineage>
</organism>
<keyword evidence="2" id="KW-1185">Reference proteome</keyword>
<dbReference type="OrthoDB" id="6911481at2"/>
<gene>
    <name evidence="1" type="ORF">FEM41_01915</name>
</gene>
<dbReference type="KEGG" id="izh:FEM41_01915"/>
<protein>
    <submittedName>
        <fullName evidence="1">Uncharacterized protein</fullName>
    </submittedName>
</protein>